<dbReference type="Proteomes" id="UP001170666">
    <property type="component" value="Unassembled WGS sequence"/>
</dbReference>
<name>A0ABT9D1T2_9MOLU</name>
<comment type="caution">
    <text evidence="1">The sequence shown here is derived from an EMBL/GenBank/DDBJ whole genome shotgun (WGS) entry which is preliminary data.</text>
</comment>
<gene>
    <name evidence="1" type="ORF">OC698_02990</name>
</gene>
<accession>A0ABT9D1T2</accession>
<evidence type="ECO:0000313" key="1">
    <source>
        <dbReference type="EMBL" id="MDO8057631.1"/>
    </source>
</evidence>
<dbReference type="EMBL" id="JAOSIT010000057">
    <property type="protein sequence ID" value="MDO8057631.1"/>
    <property type="molecule type" value="Genomic_DNA"/>
</dbReference>
<protein>
    <submittedName>
        <fullName evidence="1">Uncharacterized protein</fullName>
    </submittedName>
</protein>
<keyword evidence="2" id="KW-1185">Reference proteome</keyword>
<organism evidence="1 2">
    <name type="scientific">Candidatus Phytoplasma gossypii</name>
    <dbReference type="NCBI Taxonomy" id="2982629"/>
    <lineage>
        <taxon>Bacteria</taxon>
        <taxon>Bacillati</taxon>
        <taxon>Mycoplasmatota</taxon>
        <taxon>Mollicutes</taxon>
        <taxon>Acholeplasmatales</taxon>
        <taxon>Acholeplasmataceae</taxon>
        <taxon>Candidatus Phytoplasma</taxon>
        <taxon>16SrII (Peanut WB group)</taxon>
    </lineage>
</organism>
<dbReference type="RefSeq" id="WP_304513206.1">
    <property type="nucleotide sequence ID" value="NZ_JAOSIT010000057.1"/>
</dbReference>
<proteinExistence type="predicted"/>
<evidence type="ECO:0000313" key="2">
    <source>
        <dbReference type="Proteomes" id="UP001170666"/>
    </source>
</evidence>
<sequence>MAFIVSSGVNCCVGVISLNSSPRSGVCWSCSWGRKVGSVVGLSTEP</sequence>
<reference evidence="1 2" key="1">
    <citation type="journal article" date="2023" name="Int. J. Syst. Evol. Microbiol.">
        <title>The observation of taxonomic boundaries for the 16SrII and 16SrXXV phytoplasmas using genome-based delimitation.</title>
        <authorList>
            <person name="Rodrigues Jardim B."/>
            <person name="Tran-Nguyen L.T.T."/>
            <person name="Gambley C."/>
            <person name="Al-Sadi A.M."/>
            <person name="Al-Subhi A.M."/>
            <person name="Foissac X."/>
            <person name="Salar P."/>
            <person name="Cai H."/>
            <person name="Yang J.Y."/>
            <person name="Davis R."/>
            <person name="Jones L."/>
            <person name="Rodoni B."/>
            <person name="Constable F.E."/>
        </authorList>
    </citation>
    <scope>NUCLEOTIDE SEQUENCE [LARGE SCALE GENOMIC DNA]</scope>
    <source>
        <strain evidence="1">BAWM-BFA-CoWB</strain>
    </source>
</reference>